<accession>A0A915KCZ5</accession>
<organism evidence="1 2">
    <name type="scientific">Romanomermis culicivorax</name>
    <name type="common">Nematode worm</name>
    <dbReference type="NCBI Taxonomy" id="13658"/>
    <lineage>
        <taxon>Eukaryota</taxon>
        <taxon>Metazoa</taxon>
        <taxon>Ecdysozoa</taxon>
        <taxon>Nematoda</taxon>
        <taxon>Enoplea</taxon>
        <taxon>Dorylaimia</taxon>
        <taxon>Mermithida</taxon>
        <taxon>Mermithoidea</taxon>
        <taxon>Mermithidae</taxon>
        <taxon>Romanomermis</taxon>
    </lineage>
</organism>
<sequence length="100" mass="10873">MNGGDDGDVGQMRRNEDDDGHCYCNCRGGADCGMSHHDDAIMVVVIVLSVVVRQGCVLHGVQVDGHGKLDAKVAKELDESHLLHRPGLEEIVVWVDRQPS</sequence>
<keyword evidence="1" id="KW-1185">Reference proteome</keyword>
<dbReference type="WBParaSite" id="nRc.2.0.1.t36658-RA">
    <property type="protein sequence ID" value="nRc.2.0.1.t36658-RA"/>
    <property type="gene ID" value="nRc.2.0.1.g36658"/>
</dbReference>
<dbReference type="AlphaFoldDB" id="A0A915KCZ5"/>
<proteinExistence type="predicted"/>
<evidence type="ECO:0000313" key="2">
    <source>
        <dbReference type="WBParaSite" id="nRc.2.0.1.t36658-RA"/>
    </source>
</evidence>
<reference evidence="2" key="1">
    <citation type="submission" date="2022-11" db="UniProtKB">
        <authorList>
            <consortium name="WormBaseParasite"/>
        </authorList>
    </citation>
    <scope>IDENTIFICATION</scope>
</reference>
<name>A0A915KCZ5_ROMCU</name>
<dbReference type="Proteomes" id="UP000887565">
    <property type="component" value="Unplaced"/>
</dbReference>
<evidence type="ECO:0000313" key="1">
    <source>
        <dbReference type="Proteomes" id="UP000887565"/>
    </source>
</evidence>
<protein>
    <submittedName>
        <fullName evidence="2">Uncharacterized protein</fullName>
    </submittedName>
</protein>